<dbReference type="GO" id="GO:0008381">
    <property type="term" value="F:mechanosensitive monoatomic ion channel activity"/>
    <property type="evidence" value="ECO:0007669"/>
    <property type="project" value="InterPro"/>
</dbReference>
<organism evidence="2 3">
    <name type="scientific">Candidatus Daviesbacteria bacterium GW2011_GWA2_38_24</name>
    <dbReference type="NCBI Taxonomy" id="1618422"/>
    <lineage>
        <taxon>Bacteria</taxon>
        <taxon>Candidatus Daviesiibacteriota</taxon>
    </lineage>
</organism>
<dbReference type="PANTHER" id="PTHR30221:SF1">
    <property type="entry name" value="SMALL-CONDUCTANCE MECHANOSENSITIVE CHANNEL"/>
    <property type="match status" value="1"/>
</dbReference>
<keyword evidence="1" id="KW-0812">Transmembrane</keyword>
<feature type="transmembrane region" description="Helical" evidence="1">
    <location>
        <begin position="163"/>
        <end position="183"/>
    </location>
</feature>
<dbReference type="Proteomes" id="UP000034235">
    <property type="component" value="Unassembled WGS sequence"/>
</dbReference>
<keyword evidence="1" id="KW-1133">Transmembrane helix</keyword>
<feature type="transmembrane region" description="Helical" evidence="1">
    <location>
        <begin position="88"/>
        <end position="107"/>
    </location>
</feature>
<protein>
    <submittedName>
        <fullName evidence="2">Conserved TM helix repeat-containing protein</fullName>
    </submittedName>
</protein>
<evidence type="ECO:0000256" key="1">
    <source>
        <dbReference type="SAM" id="Phobius"/>
    </source>
</evidence>
<dbReference type="Pfam" id="PF05552">
    <property type="entry name" value="MS_channel_1st_1"/>
    <property type="match status" value="2"/>
</dbReference>
<feature type="transmembrane region" description="Helical" evidence="1">
    <location>
        <begin position="189"/>
        <end position="208"/>
    </location>
</feature>
<sequence length="230" mass="24859">MQDIGATITNIFTNALNRLGEFLPAFIGGLVILLLGFIIASLLKAVVVQFFRFIRAGQWVDKIGDWFRRLQTGDTQNGRVWMNLLGELVRWTVIILFLIPAVDAWGVPQVTQVLNQFLLYIPNVFVAVVVGFVGFAVARLSFGLVSHATRSLGSDASHTLGNIARFAVVFFTALVILSQLGVAADLVRILFTGIVAMLAIAGGLAFGLGGQENARQAIDSLRKAADKLSS</sequence>
<dbReference type="PANTHER" id="PTHR30221">
    <property type="entry name" value="SMALL-CONDUCTANCE MECHANOSENSITIVE CHANNEL"/>
    <property type="match status" value="1"/>
</dbReference>
<evidence type="ECO:0000313" key="3">
    <source>
        <dbReference type="Proteomes" id="UP000034235"/>
    </source>
</evidence>
<evidence type="ECO:0000313" key="2">
    <source>
        <dbReference type="EMBL" id="KKQ67299.1"/>
    </source>
</evidence>
<feature type="transmembrane region" description="Helical" evidence="1">
    <location>
        <begin position="119"/>
        <end position="142"/>
    </location>
</feature>
<dbReference type="InterPro" id="IPR008910">
    <property type="entry name" value="MSC_TM_helix"/>
</dbReference>
<feature type="transmembrane region" description="Helical" evidence="1">
    <location>
        <begin position="22"/>
        <end position="43"/>
    </location>
</feature>
<name>A0A0G0M0X6_9BACT</name>
<proteinExistence type="predicted"/>
<dbReference type="InterPro" id="IPR045275">
    <property type="entry name" value="MscS_archaea/bacteria_type"/>
</dbReference>
<comment type="caution">
    <text evidence="2">The sequence shown here is derived from an EMBL/GenBank/DDBJ whole genome shotgun (WGS) entry which is preliminary data.</text>
</comment>
<keyword evidence="1" id="KW-0472">Membrane</keyword>
<dbReference type="AlphaFoldDB" id="A0A0G0M0X6"/>
<gene>
    <name evidence="2" type="ORF">US86_C0001G0226</name>
</gene>
<dbReference type="EMBL" id="LBUP01000001">
    <property type="protein sequence ID" value="KKQ67299.1"/>
    <property type="molecule type" value="Genomic_DNA"/>
</dbReference>
<dbReference type="Gene3D" id="1.10.287.1260">
    <property type="match status" value="1"/>
</dbReference>
<reference evidence="2 3" key="1">
    <citation type="journal article" date="2015" name="Nature">
        <title>rRNA introns, odd ribosomes, and small enigmatic genomes across a large radiation of phyla.</title>
        <authorList>
            <person name="Brown C.T."/>
            <person name="Hug L.A."/>
            <person name="Thomas B.C."/>
            <person name="Sharon I."/>
            <person name="Castelle C.J."/>
            <person name="Singh A."/>
            <person name="Wilkins M.J."/>
            <person name="Williams K.H."/>
            <person name="Banfield J.F."/>
        </authorList>
    </citation>
    <scope>NUCLEOTIDE SEQUENCE [LARGE SCALE GENOMIC DNA]</scope>
</reference>
<accession>A0A0G0M0X6</accession>